<proteinExistence type="predicted"/>
<gene>
    <name evidence="2" type="ORF">GBZ26_13160</name>
</gene>
<protein>
    <recommendedName>
        <fullName evidence="4">Transposase IS4-like domain-containing protein</fullName>
    </recommendedName>
</protein>
<dbReference type="PANTHER" id="PTHR33627:SF1">
    <property type="entry name" value="TRANSPOSASE"/>
    <property type="match status" value="1"/>
</dbReference>
<reference evidence="2 3" key="1">
    <citation type="submission" date="2019-10" db="EMBL/GenBank/DDBJ databases">
        <title>Genome sequence of Azospirillum formosense CC-Nfb-7.</title>
        <authorList>
            <person name="Ambrosini A."/>
            <person name="Sant'Anna F.H."/>
            <person name="Cassan F.D."/>
            <person name="Souza E.M."/>
            <person name="Passaglia L.M.P."/>
        </authorList>
    </citation>
    <scope>NUCLEOTIDE SEQUENCE [LARGE SCALE GENOMIC DNA]</scope>
    <source>
        <strain evidence="2 3">CC-NFb-7</strain>
    </source>
</reference>
<dbReference type="Proteomes" id="UP000639419">
    <property type="component" value="Unassembled WGS sequence"/>
</dbReference>
<dbReference type="EMBL" id="WHOR01000084">
    <property type="protein sequence ID" value="NUB20156.1"/>
    <property type="molecule type" value="Genomic_DNA"/>
</dbReference>
<dbReference type="InterPro" id="IPR039365">
    <property type="entry name" value="IS701-like"/>
</dbReference>
<keyword evidence="3" id="KW-1185">Reference proteome</keyword>
<evidence type="ECO:0000313" key="3">
    <source>
        <dbReference type="Proteomes" id="UP000639419"/>
    </source>
</evidence>
<dbReference type="RefSeq" id="WP_174439229.1">
    <property type="nucleotide sequence ID" value="NZ_BAABCC010000001.1"/>
</dbReference>
<accession>A0ABX2KU26</accession>
<dbReference type="InterPro" id="IPR012337">
    <property type="entry name" value="RNaseH-like_sf"/>
</dbReference>
<dbReference type="PANTHER" id="PTHR33627">
    <property type="entry name" value="TRANSPOSASE"/>
    <property type="match status" value="1"/>
</dbReference>
<name>A0ABX2KU26_9PROT</name>
<sequence length="135" mass="15260">MRKSQYSTGTDNWLLIRRNRKDHADKAYYVTCGPMETTLPDLVRMAGRRWAIKECFEIAKQDCGLADYEVLSWHGWYRHITLSMLALAFLAAMRRRLNAERGAAAARHLSRLPTAGRRSATSSPPSRGSVHLGSP</sequence>
<organism evidence="2 3">
    <name type="scientific">Azospirillum formosense</name>
    <dbReference type="NCBI Taxonomy" id="861533"/>
    <lineage>
        <taxon>Bacteria</taxon>
        <taxon>Pseudomonadati</taxon>
        <taxon>Pseudomonadota</taxon>
        <taxon>Alphaproteobacteria</taxon>
        <taxon>Rhodospirillales</taxon>
        <taxon>Azospirillaceae</taxon>
        <taxon>Azospirillum</taxon>
    </lineage>
</organism>
<feature type="region of interest" description="Disordered" evidence="1">
    <location>
        <begin position="108"/>
        <end position="135"/>
    </location>
</feature>
<evidence type="ECO:0000256" key="1">
    <source>
        <dbReference type="SAM" id="MobiDB-lite"/>
    </source>
</evidence>
<comment type="caution">
    <text evidence="2">The sequence shown here is derived from an EMBL/GenBank/DDBJ whole genome shotgun (WGS) entry which is preliminary data.</text>
</comment>
<evidence type="ECO:0008006" key="4">
    <source>
        <dbReference type="Google" id="ProtNLM"/>
    </source>
</evidence>
<dbReference type="SUPFAM" id="SSF53098">
    <property type="entry name" value="Ribonuclease H-like"/>
    <property type="match status" value="1"/>
</dbReference>
<evidence type="ECO:0000313" key="2">
    <source>
        <dbReference type="EMBL" id="NUB20156.1"/>
    </source>
</evidence>